<reference evidence="3 4" key="1">
    <citation type="journal article" date="2010" name="Stand. Genomic Sci.">
        <title>Complete genome sequence of Haliangium ochraceum type strain (SMP-2).</title>
        <authorList>
            <consortium name="US DOE Joint Genome Institute (JGI-PGF)"/>
            <person name="Ivanova N."/>
            <person name="Daum C."/>
            <person name="Lang E."/>
            <person name="Abt B."/>
            <person name="Kopitz M."/>
            <person name="Saunders E."/>
            <person name="Lapidus A."/>
            <person name="Lucas S."/>
            <person name="Glavina Del Rio T."/>
            <person name="Nolan M."/>
            <person name="Tice H."/>
            <person name="Copeland A."/>
            <person name="Cheng J.F."/>
            <person name="Chen F."/>
            <person name="Bruce D."/>
            <person name="Goodwin L."/>
            <person name="Pitluck S."/>
            <person name="Mavromatis K."/>
            <person name="Pati A."/>
            <person name="Mikhailova N."/>
            <person name="Chen A."/>
            <person name="Palaniappan K."/>
            <person name="Land M."/>
            <person name="Hauser L."/>
            <person name="Chang Y.J."/>
            <person name="Jeffries C.D."/>
            <person name="Detter J.C."/>
            <person name="Brettin T."/>
            <person name="Rohde M."/>
            <person name="Goker M."/>
            <person name="Bristow J."/>
            <person name="Markowitz V."/>
            <person name="Eisen J.A."/>
            <person name="Hugenholtz P."/>
            <person name="Kyrpides N.C."/>
            <person name="Klenk H.P."/>
        </authorList>
    </citation>
    <scope>NUCLEOTIDE SEQUENCE [LARGE SCALE GENOMIC DNA]</scope>
    <source>
        <strain evidence="4">DSM 14365 / CIP 107738 / JCM 11303 / AJ 13395 / SMP-2</strain>
    </source>
</reference>
<accession>D0LUX7</accession>
<evidence type="ECO:0000256" key="2">
    <source>
        <dbReference type="SAM" id="SignalP"/>
    </source>
</evidence>
<feature type="chain" id="PRO_5003011682" evidence="2">
    <location>
        <begin position="21"/>
        <end position="129"/>
    </location>
</feature>
<protein>
    <submittedName>
        <fullName evidence="3">Uncharacterized protein</fullName>
    </submittedName>
</protein>
<keyword evidence="2" id="KW-0732">Signal</keyword>
<dbReference type="STRING" id="502025.Hoch_1464"/>
<feature type="region of interest" description="Disordered" evidence="1">
    <location>
        <begin position="28"/>
        <end position="68"/>
    </location>
</feature>
<evidence type="ECO:0000256" key="1">
    <source>
        <dbReference type="SAM" id="MobiDB-lite"/>
    </source>
</evidence>
<proteinExistence type="predicted"/>
<organism evidence="3 4">
    <name type="scientific">Haliangium ochraceum (strain DSM 14365 / JCM 11303 / SMP-2)</name>
    <dbReference type="NCBI Taxonomy" id="502025"/>
    <lineage>
        <taxon>Bacteria</taxon>
        <taxon>Pseudomonadati</taxon>
        <taxon>Myxococcota</taxon>
        <taxon>Polyangia</taxon>
        <taxon>Haliangiales</taxon>
        <taxon>Kofleriaceae</taxon>
        <taxon>Haliangium</taxon>
    </lineage>
</organism>
<dbReference type="PROSITE" id="PS51257">
    <property type="entry name" value="PROKAR_LIPOPROTEIN"/>
    <property type="match status" value="1"/>
</dbReference>
<dbReference type="Proteomes" id="UP000001880">
    <property type="component" value="Chromosome"/>
</dbReference>
<dbReference type="eggNOG" id="COG0845">
    <property type="taxonomic scope" value="Bacteria"/>
</dbReference>
<dbReference type="KEGG" id="hoh:Hoch_1464"/>
<gene>
    <name evidence="3" type="ordered locus">Hoch_1464</name>
</gene>
<evidence type="ECO:0000313" key="4">
    <source>
        <dbReference type="Proteomes" id="UP000001880"/>
    </source>
</evidence>
<evidence type="ECO:0000313" key="3">
    <source>
        <dbReference type="EMBL" id="ACY14017.1"/>
    </source>
</evidence>
<dbReference type="HOGENOM" id="CLU_1945771_0_0_7"/>
<sequence length="129" mass="13780">MRYNMMFHITLLAIASIALAACDKQPQEQPSAAPAAVAPSAERAPAAAATHTDEAAHAHHGAEPGSYEDWCGAHQVPESLCTRCNPSLIAAFKATGDWCEEHGLPESQCLICNPELKIERPPRPDEATP</sequence>
<dbReference type="EMBL" id="CP001804">
    <property type="protein sequence ID" value="ACY14017.1"/>
    <property type="molecule type" value="Genomic_DNA"/>
</dbReference>
<feature type="signal peptide" evidence="2">
    <location>
        <begin position="1"/>
        <end position="20"/>
    </location>
</feature>
<dbReference type="RefSeq" id="WP_012826626.1">
    <property type="nucleotide sequence ID" value="NC_013440.1"/>
</dbReference>
<feature type="compositionally biased region" description="Basic and acidic residues" evidence="1">
    <location>
        <begin position="51"/>
        <end position="62"/>
    </location>
</feature>
<name>D0LUX7_HALO1</name>
<keyword evidence="4" id="KW-1185">Reference proteome</keyword>
<dbReference type="AlphaFoldDB" id="D0LUX7"/>
<feature type="compositionally biased region" description="Low complexity" evidence="1">
    <location>
        <begin position="28"/>
        <end position="50"/>
    </location>
</feature>